<evidence type="ECO:0000313" key="3">
    <source>
        <dbReference type="EMBL" id="MCV2232225.1"/>
    </source>
</evidence>
<protein>
    <submittedName>
        <fullName evidence="3">NERD domain-containing protein</fullName>
    </submittedName>
</protein>
<dbReference type="Pfam" id="PF08378">
    <property type="entry name" value="NERD"/>
    <property type="match status" value="1"/>
</dbReference>
<gene>
    <name evidence="3" type="ORF">N7548_05220</name>
</gene>
<evidence type="ECO:0000259" key="2">
    <source>
        <dbReference type="Pfam" id="PF08378"/>
    </source>
</evidence>
<evidence type="ECO:0000313" key="4">
    <source>
        <dbReference type="Proteomes" id="UP001177160"/>
    </source>
</evidence>
<dbReference type="Proteomes" id="UP001177160">
    <property type="component" value="Unassembled WGS sequence"/>
</dbReference>
<keyword evidence="4" id="KW-1185">Reference proteome</keyword>
<evidence type="ECO:0000256" key="1">
    <source>
        <dbReference type="SAM" id="Phobius"/>
    </source>
</evidence>
<feature type="domain" description="NERD" evidence="2">
    <location>
        <begin position="119"/>
        <end position="226"/>
    </location>
</feature>
<keyword evidence="1" id="KW-0812">Transmembrane</keyword>
<feature type="transmembrane region" description="Helical" evidence="1">
    <location>
        <begin position="48"/>
        <end position="70"/>
    </location>
</feature>
<organism evidence="3 4">
    <name type="scientific">Paracholeplasma manati</name>
    <dbReference type="NCBI Taxonomy" id="591373"/>
    <lineage>
        <taxon>Bacteria</taxon>
        <taxon>Bacillati</taxon>
        <taxon>Mycoplasmatota</taxon>
        <taxon>Mollicutes</taxon>
        <taxon>Acholeplasmatales</taxon>
        <taxon>Acholeplasmataceae</taxon>
        <taxon>Paracholeplasma</taxon>
    </lineage>
</organism>
<reference evidence="3" key="1">
    <citation type="submission" date="2022-09" db="EMBL/GenBank/DDBJ databases">
        <title>Novel Mycoplasma species identified in domestic and wild animals.</title>
        <authorList>
            <person name="Volokhov D.V."/>
            <person name="Furtak V.A."/>
            <person name="Zagorodnyaya T.A."/>
        </authorList>
    </citation>
    <scope>NUCLEOTIDE SEQUENCE</scope>
    <source>
        <strain evidence="3">Oakley</strain>
    </source>
</reference>
<name>A0ABT2Y654_9MOLU</name>
<dbReference type="RefSeq" id="WP_263608412.1">
    <property type="nucleotide sequence ID" value="NZ_JAOVQM010000003.1"/>
</dbReference>
<proteinExistence type="predicted"/>
<sequence length="280" mass="33259">MHRHHSSRAYLRDLLELDFYTRLIILAITFMLSVVFGIYNFVIGKRDVFTWMSISLTIGTAIAIILIVVFRKIKNERQKQQYFRSTCFKIYQKPYQKEYHLPNYIDQISAFESIYNKFKCPLYFDVVLENQSFDHSDISIDLILFHNSGIYAIQVLSFDGPIKGDITERTWTPYFYLGLKKTLKVDQDLYHHWIKSNHLSNPIMQTDLYVKNIQKYLPTYPIKGITILKETMIDETFDAMNERLFSLKDFISYVQNQPSIYTESDLKNAQNKLEKNIIKY</sequence>
<dbReference type="EMBL" id="JAOVQM010000003">
    <property type="protein sequence ID" value="MCV2232225.1"/>
    <property type="molecule type" value="Genomic_DNA"/>
</dbReference>
<feature type="transmembrane region" description="Helical" evidence="1">
    <location>
        <begin position="20"/>
        <end position="42"/>
    </location>
</feature>
<comment type="caution">
    <text evidence="3">The sequence shown here is derived from an EMBL/GenBank/DDBJ whole genome shotgun (WGS) entry which is preliminary data.</text>
</comment>
<accession>A0ABT2Y654</accession>
<dbReference type="InterPro" id="IPR011528">
    <property type="entry name" value="NERD"/>
</dbReference>
<keyword evidence="1" id="KW-0472">Membrane</keyword>
<keyword evidence="1" id="KW-1133">Transmembrane helix</keyword>